<evidence type="ECO:0000313" key="2">
    <source>
        <dbReference type="EMBL" id="QDT14199.1"/>
    </source>
</evidence>
<accession>A0A517P4A2</accession>
<dbReference type="EMBL" id="CP036265">
    <property type="protein sequence ID" value="QDT14199.1"/>
    <property type="molecule type" value="Genomic_DNA"/>
</dbReference>
<feature type="compositionally biased region" description="Polar residues" evidence="1">
    <location>
        <begin position="139"/>
        <end position="154"/>
    </location>
</feature>
<dbReference type="Proteomes" id="UP000318741">
    <property type="component" value="Chromosome"/>
</dbReference>
<keyword evidence="3" id="KW-1185">Reference proteome</keyword>
<proteinExistence type="predicted"/>
<feature type="region of interest" description="Disordered" evidence="1">
    <location>
        <begin position="103"/>
        <end position="154"/>
    </location>
</feature>
<organism evidence="2 3">
    <name type="scientific">Alienimonas californiensis</name>
    <dbReference type="NCBI Taxonomy" id="2527989"/>
    <lineage>
        <taxon>Bacteria</taxon>
        <taxon>Pseudomonadati</taxon>
        <taxon>Planctomycetota</taxon>
        <taxon>Planctomycetia</taxon>
        <taxon>Planctomycetales</taxon>
        <taxon>Planctomycetaceae</taxon>
        <taxon>Alienimonas</taxon>
    </lineage>
</organism>
<feature type="compositionally biased region" description="Low complexity" evidence="1">
    <location>
        <begin position="50"/>
        <end position="60"/>
    </location>
</feature>
<gene>
    <name evidence="2" type="ORF">CA12_02670</name>
</gene>
<feature type="region of interest" description="Disordered" evidence="1">
    <location>
        <begin position="1"/>
        <end position="87"/>
    </location>
</feature>
<dbReference type="AlphaFoldDB" id="A0A517P4A2"/>
<feature type="compositionally biased region" description="Polar residues" evidence="1">
    <location>
        <begin position="24"/>
        <end position="40"/>
    </location>
</feature>
<name>A0A517P4A2_9PLAN</name>
<feature type="region of interest" description="Disordered" evidence="1">
    <location>
        <begin position="249"/>
        <end position="268"/>
    </location>
</feature>
<protein>
    <submittedName>
        <fullName evidence="2">Uncharacterized protein</fullName>
    </submittedName>
</protein>
<feature type="compositionally biased region" description="Basic and acidic residues" evidence="1">
    <location>
        <begin position="103"/>
        <end position="114"/>
    </location>
</feature>
<sequence length="268" mass="30333">MGFRPSKVSTHEKPRRPHGRRGLNCTTDQTLRVRLTSSSHALLPPPVRTAAQADAEQASESEAHRLGNSRDSGKSADGEVLPARSGRIRVVTDPQFNSTNVAEHARTGCTEGDKHRPHKIRRRRKHGREVREHRRQRSLLENSHNQPQGDTRVSDVAQQKTIVRTALCEVEPSESTRVNRSGIPVNSIVHTSQQRSSTGNLHKIERVIPELINSPFTAGTRNTKISFTAENTRNYRILLRTSAITSNDSLRRRRKSVDCDRRRRRHRG</sequence>
<dbReference type="KEGG" id="acaf:CA12_02670"/>
<evidence type="ECO:0000256" key="1">
    <source>
        <dbReference type="SAM" id="MobiDB-lite"/>
    </source>
</evidence>
<reference evidence="2 3" key="1">
    <citation type="submission" date="2019-02" db="EMBL/GenBank/DDBJ databases">
        <title>Deep-cultivation of Planctomycetes and their phenomic and genomic characterization uncovers novel biology.</title>
        <authorList>
            <person name="Wiegand S."/>
            <person name="Jogler M."/>
            <person name="Boedeker C."/>
            <person name="Pinto D."/>
            <person name="Vollmers J."/>
            <person name="Rivas-Marin E."/>
            <person name="Kohn T."/>
            <person name="Peeters S.H."/>
            <person name="Heuer A."/>
            <person name="Rast P."/>
            <person name="Oberbeckmann S."/>
            <person name="Bunk B."/>
            <person name="Jeske O."/>
            <person name="Meyerdierks A."/>
            <person name="Storesund J.E."/>
            <person name="Kallscheuer N."/>
            <person name="Luecker S."/>
            <person name="Lage O.M."/>
            <person name="Pohl T."/>
            <person name="Merkel B.J."/>
            <person name="Hornburger P."/>
            <person name="Mueller R.-W."/>
            <person name="Bruemmer F."/>
            <person name="Labrenz M."/>
            <person name="Spormann A.M."/>
            <person name="Op den Camp H."/>
            <person name="Overmann J."/>
            <person name="Amann R."/>
            <person name="Jetten M.S.M."/>
            <person name="Mascher T."/>
            <person name="Medema M.H."/>
            <person name="Devos D.P."/>
            <person name="Kaster A.-K."/>
            <person name="Ovreas L."/>
            <person name="Rohde M."/>
            <person name="Galperin M.Y."/>
            <person name="Jogler C."/>
        </authorList>
    </citation>
    <scope>NUCLEOTIDE SEQUENCE [LARGE SCALE GENOMIC DNA]</scope>
    <source>
        <strain evidence="2 3">CA12</strain>
    </source>
</reference>
<evidence type="ECO:0000313" key="3">
    <source>
        <dbReference type="Proteomes" id="UP000318741"/>
    </source>
</evidence>
<feature type="compositionally biased region" description="Basic residues" evidence="1">
    <location>
        <begin position="115"/>
        <end position="137"/>
    </location>
</feature>